<dbReference type="Pfam" id="PF20153">
    <property type="entry name" value="DUF6535"/>
    <property type="match status" value="1"/>
</dbReference>
<feature type="transmembrane region" description="Helical" evidence="5">
    <location>
        <begin position="1449"/>
        <end position="1470"/>
    </location>
</feature>
<evidence type="ECO:0000259" key="6">
    <source>
        <dbReference type="PROSITE" id="PS50850"/>
    </source>
</evidence>
<evidence type="ECO:0000256" key="3">
    <source>
        <dbReference type="ARBA" id="ARBA00022989"/>
    </source>
</evidence>
<evidence type="ECO:0000256" key="2">
    <source>
        <dbReference type="ARBA" id="ARBA00022692"/>
    </source>
</evidence>
<dbReference type="PROSITE" id="PS50850">
    <property type="entry name" value="MFS"/>
    <property type="match status" value="1"/>
</dbReference>
<dbReference type="Pfam" id="PF07690">
    <property type="entry name" value="MFS_1"/>
    <property type="match status" value="1"/>
</dbReference>
<evidence type="ECO:0000313" key="7">
    <source>
        <dbReference type="EMBL" id="CAE6428841.1"/>
    </source>
</evidence>
<accession>A0A8H2XM47</accession>
<feature type="transmembrane region" description="Helical" evidence="5">
    <location>
        <begin position="1385"/>
        <end position="1406"/>
    </location>
</feature>
<feature type="transmembrane region" description="Helical" evidence="5">
    <location>
        <begin position="1332"/>
        <end position="1351"/>
    </location>
</feature>
<name>A0A8H2XM47_9AGAM</name>
<feature type="transmembrane region" description="Helical" evidence="5">
    <location>
        <begin position="122"/>
        <end position="146"/>
    </location>
</feature>
<feature type="transmembrane region" description="Helical" evidence="5">
    <location>
        <begin position="1700"/>
        <end position="1719"/>
    </location>
</feature>
<dbReference type="EMBL" id="CAJMWZ010000926">
    <property type="protein sequence ID" value="CAE6428841.1"/>
    <property type="molecule type" value="Genomic_DNA"/>
</dbReference>
<feature type="domain" description="Major facilitator superfamily (MFS) profile" evidence="6">
    <location>
        <begin position="1269"/>
        <end position="1724"/>
    </location>
</feature>
<dbReference type="Gene3D" id="1.20.1250.20">
    <property type="entry name" value="MFS general substrate transporter like domains"/>
    <property type="match status" value="1"/>
</dbReference>
<evidence type="ECO:0000256" key="1">
    <source>
        <dbReference type="ARBA" id="ARBA00004141"/>
    </source>
</evidence>
<feature type="transmembrane region" description="Helical" evidence="5">
    <location>
        <begin position="1360"/>
        <end position="1379"/>
    </location>
</feature>
<dbReference type="GO" id="GO:0022857">
    <property type="term" value="F:transmembrane transporter activity"/>
    <property type="evidence" value="ECO:0007669"/>
    <property type="project" value="InterPro"/>
</dbReference>
<dbReference type="SUPFAM" id="SSF103473">
    <property type="entry name" value="MFS general substrate transporter"/>
    <property type="match status" value="1"/>
</dbReference>
<feature type="transmembrane region" description="Helical" evidence="5">
    <location>
        <begin position="1605"/>
        <end position="1626"/>
    </location>
</feature>
<feature type="transmembrane region" description="Helical" evidence="5">
    <location>
        <begin position="1668"/>
        <end position="1688"/>
    </location>
</feature>
<evidence type="ECO:0000256" key="4">
    <source>
        <dbReference type="ARBA" id="ARBA00023136"/>
    </source>
</evidence>
<feature type="transmembrane region" description="Helical" evidence="5">
    <location>
        <begin position="1307"/>
        <end position="1326"/>
    </location>
</feature>
<feature type="transmembrane region" description="Helical" evidence="5">
    <location>
        <begin position="1632"/>
        <end position="1656"/>
    </location>
</feature>
<dbReference type="InterPro" id="IPR045338">
    <property type="entry name" value="DUF6535"/>
</dbReference>
<evidence type="ECO:0000313" key="8">
    <source>
        <dbReference type="Proteomes" id="UP000663850"/>
    </source>
</evidence>
<dbReference type="InterPro" id="IPR020846">
    <property type="entry name" value="MFS_dom"/>
</dbReference>
<feature type="transmembrane region" description="Helical" evidence="5">
    <location>
        <begin position="1524"/>
        <end position="1542"/>
    </location>
</feature>
<feature type="transmembrane region" description="Helical" evidence="5">
    <location>
        <begin position="1562"/>
        <end position="1584"/>
    </location>
</feature>
<evidence type="ECO:0000256" key="5">
    <source>
        <dbReference type="SAM" id="Phobius"/>
    </source>
</evidence>
<dbReference type="GO" id="GO:0005886">
    <property type="term" value="C:plasma membrane"/>
    <property type="evidence" value="ECO:0007669"/>
    <property type="project" value="TreeGrafter"/>
</dbReference>
<feature type="transmembrane region" description="Helical" evidence="5">
    <location>
        <begin position="1418"/>
        <end position="1437"/>
    </location>
</feature>
<dbReference type="PANTHER" id="PTHR23502">
    <property type="entry name" value="MAJOR FACILITATOR SUPERFAMILY"/>
    <property type="match status" value="1"/>
</dbReference>
<comment type="subcellular location">
    <subcellularLocation>
        <location evidence="1">Membrane</location>
        <topology evidence="1">Multi-pass membrane protein</topology>
    </subcellularLocation>
</comment>
<protein>
    <recommendedName>
        <fullName evidence="6">Major facilitator superfamily (MFS) profile domain-containing protein</fullName>
    </recommendedName>
</protein>
<comment type="caution">
    <text evidence="7">The sequence shown here is derived from an EMBL/GenBank/DDBJ whole genome shotgun (WGS) entry which is preliminary data.</text>
</comment>
<dbReference type="InterPro" id="IPR036259">
    <property type="entry name" value="MFS_trans_sf"/>
</dbReference>
<sequence length="1751" mass="193224">MTIRRLLNESSQRLQEDYTETSAKTLSLISQTLLVIANNQPNPEISTPRTTIQPFRPRQMDVYVNALWFTSLSLSVLVSFISILAKEWCFNFISGNPDEPHPQARKRQIRWNGITKWRMKQLMVILPPIMHLALLMFTAGLCINLWSVNFSVALPVAVISLGIMLVYALSTSCFQKSKAMEDDYFEQDKITSQSIAWLIKSSKNRGSVDTALQSIAGADKNLPRQPLLRCGAINLITTRLKVLGNDCAKDQTRAYIRDLYIRALRFLESPLPSNQSEREQADLESKLKSKIRYLRSFLESTITRRVAASNAANGTLTNDANVRALRAATRALSESLWVRDRGVDNHPGQLSALEDITNQLELYDRDPDTLHPASGLAVVVGAATLYSCMSRNNHSNAVVRCVLRALPEGTRLPNQYLGMILAPFALSRHGSSNPQIRHPFTETNQALTAVKTIIFYLPALGTLDESTAATMIEFGLAHLLHNSTTYNLSAQDLARIRTAFTRLPNNNSIQMAGLPADFSVRQYALNGIALLPTQEIGRGFHSQLFSSESIHALHNVSRTITDPTGFRQSVEGGGVVSSNPSTVTNGPEYAELAIRLLQKLGSGPHPVAEHCLVVALAHLFPKFLPDCDASTTMELAALLLAENNQIRNQHLGLLLAVFVLSIGNHAFERAPGQLEGSASTSRALGVANYYIPLLNQPDNPVANVMINFALSEILNISKAYGQRDIILESVYASFKRLALSDYHITTFEWAPLDLNIHNHTAEALNQVLLSANDQNNVSVSQIAALRHLNALRQIYYSGRVAASLSEDASNSNIIPPEVHTLASSISSLKLFTESRDRVPASVGFAFVVGAVTLFSSAAADCTTLIAAKYVRRTLLNSHEMPSHYREIISMVFTLAWGNTALSSQSTALDATTSFSQLRAIGWVTEYARASEGHRNSRPEAINLGATVLLISSNTYQIPAAEVEELYQTFLPLPSNRSALNLYPLSPDFDIDQFMMNALTHRLISICKQRDVAAAEAAATIHLRALGTIYTTQLGAFPTTSSLANEIGAQNNGKIPLLEHALAQLDRVKYNPVPLHPAAVHSLAIGGAILLSILLPDCSPETASRLVLQLLAGKGQLSHECLGVLLLGFALSRNNPPGWSGPPLHPRSRVIRALDAITHYAPELGNLHRDQSAIMMNIGLLELLLNSRYYNLSEQDLTTIHKVFAPIHEAPASHPIHQLPLDFDIRSYILEGFTQKLSASHDLTRIDLNEGERVTRQDNKLYLSQDSAQGAIVNQTGSSAERDDPFLMSWDDPANHTNPRNWGKRRRWFITVLGCVAMLNVTFASSAPAVATLPISLFLVGYGTGPLIWSYLSGKYGRRPVLLLGSAGYTAFQIGTALAPNIGTLLAFRLLGGAFAACLLTVSRIIIIDIWSDGAYDKVFAVFNFSLFMSPILGPIVAGYMSVAGADWRWIFRGLAVFAGLYTIVLTLILPETSERAILRKRAARLRRSTGDEQYPSGFERRESWTEIVEFLLKELITSFREPELFVIMVYMTFIYGCVYLPLAAYPIVFTQGHNLNAGVSGLMYLPLLGGEIAGVAIYIIVFNLKNMRFSRKFARRISPSDREYNLLDITIWAAPLYAISFFWFGWTSYPSISYLAPAFSGILSGFSVALIVLSLYNHVVDSYEDRGAIIMMVSLVVQSAFAGGFIPLATMMYERLNPRIASTILGAIAVAMVPILFALKKFNSWFRAHSRYWTSEVQDYSFDIDGRDRPT</sequence>
<proteinExistence type="predicted"/>
<dbReference type="PANTHER" id="PTHR23502:SF173">
    <property type="entry name" value="MFS-MULTIDRUG-RESISTANCE TRANSPORTER-RELATED"/>
    <property type="match status" value="1"/>
</dbReference>
<feature type="transmembrane region" description="Helical" evidence="5">
    <location>
        <begin position="66"/>
        <end position="85"/>
    </location>
</feature>
<dbReference type="InterPro" id="IPR011701">
    <property type="entry name" value="MFS"/>
</dbReference>
<keyword evidence="3 5" id="KW-1133">Transmembrane helix</keyword>
<organism evidence="7 8">
    <name type="scientific">Rhizoctonia solani</name>
    <dbReference type="NCBI Taxonomy" id="456999"/>
    <lineage>
        <taxon>Eukaryota</taxon>
        <taxon>Fungi</taxon>
        <taxon>Dikarya</taxon>
        <taxon>Basidiomycota</taxon>
        <taxon>Agaricomycotina</taxon>
        <taxon>Agaricomycetes</taxon>
        <taxon>Cantharellales</taxon>
        <taxon>Ceratobasidiaceae</taxon>
        <taxon>Rhizoctonia</taxon>
    </lineage>
</organism>
<dbReference type="Proteomes" id="UP000663850">
    <property type="component" value="Unassembled WGS sequence"/>
</dbReference>
<keyword evidence="4 5" id="KW-0472">Membrane</keyword>
<keyword evidence="2 5" id="KW-0812">Transmembrane</keyword>
<gene>
    <name evidence="7" type="ORF">RDB_LOCUS17576</name>
</gene>
<reference evidence="7" key="1">
    <citation type="submission" date="2021-01" db="EMBL/GenBank/DDBJ databases">
        <authorList>
            <person name="Kaushik A."/>
        </authorList>
    </citation>
    <scope>NUCLEOTIDE SEQUENCE</scope>
    <source>
        <strain evidence="7">Type strain: AG8-Rh-89/</strain>
    </source>
</reference>
<feature type="transmembrane region" description="Helical" evidence="5">
    <location>
        <begin position="152"/>
        <end position="170"/>
    </location>
</feature>